<dbReference type="EMBL" id="CP129013">
    <property type="protein sequence ID" value="WLR42435.1"/>
    <property type="molecule type" value="Genomic_DNA"/>
</dbReference>
<proteinExistence type="predicted"/>
<evidence type="ECO:0000313" key="2">
    <source>
        <dbReference type="Proteomes" id="UP001197974"/>
    </source>
</evidence>
<reference evidence="1 2" key="1">
    <citation type="submission" date="2023-06" db="EMBL/GenBank/DDBJ databases">
        <title>Five Gram-positive bacteria isolated from mangrove sediments in Shenzhen, Guangdong, China.</title>
        <authorList>
            <person name="Yu S."/>
            <person name="Zheng W."/>
            <person name="Huang Y."/>
        </authorList>
    </citation>
    <scope>NUCLEOTIDE SEQUENCE [LARGE SCALE GENOMIC DNA]</scope>
    <source>
        <strain evidence="1 2">SaN35-3</strain>
    </source>
</reference>
<dbReference type="Proteomes" id="UP001197974">
    <property type="component" value="Chromosome"/>
</dbReference>
<accession>A0ABY9JVJ2</accession>
<evidence type="ECO:0000313" key="1">
    <source>
        <dbReference type="EMBL" id="WLR42435.1"/>
    </source>
</evidence>
<name>A0ABY9JVJ2_9BACI</name>
<gene>
    <name evidence="1" type="ORF">LC087_17305</name>
</gene>
<keyword evidence="2" id="KW-1185">Reference proteome</keyword>
<dbReference type="RefSeq" id="WP_226540882.1">
    <property type="nucleotide sequence ID" value="NZ_CP129013.1"/>
</dbReference>
<sequence length="169" mass="19426">MKFMKNNTSKSKSFPLILLVFFAWSFFYIGMIKNVGYTNAIFVDQSVVDHSLNTEPSFTNWSLQSLNILSTEVKTTNNQTQLVINIENQGEDQSPELEYQLYYSSDKEETSKQLIDSGPIPYLQGDEKRTLKFPIKDNGFYTVMLKDPTTFDQISSHLVEYSDNSIDSQ</sequence>
<protein>
    <submittedName>
        <fullName evidence="1">Uncharacterized protein</fullName>
    </submittedName>
</protein>
<organism evidence="1 2">
    <name type="scientific">Bacillus carboniphilus</name>
    <dbReference type="NCBI Taxonomy" id="86663"/>
    <lineage>
        <taxon>Bacteria</taxon>
        <taxon>Bacillati</taxon>
        <taxon>Bacillota</taxon>
        <taxon>Bacilli</taxon>
        <taxon>Bacillales</taxon>
        <taxon>Bacillaceae</taxon>
        <taxon>Bacillus</taxon>
    </lineage>
</organism>